<dbReference type="RefSeq" id="WP_063555591.1">
    <property type="nucleotide sequence ID" value="NZ_LITT01000023.1"/>
</dbReference>
<dbReference type="EMBL" id="LITT01000023">
    <property type="protein sequence ID" value="OAA86746.1"/>
    <property type="molecule type" value="Genomic_DNA"/>
</dbReference>
<organism evidence="1 2">
    <name type="scientific">Clostridium ljungdahlii</name>
    <dbReference type="NCBI Taxonomy" id="1538"/>
    <lineage>
        <taxon>Bacteria</taxon>
        <taxon>Bacillati</taxon>
        <taxon>Bacillota</taxon>
        <taxon>Clostridia</taxon>
        <taxon>Eubacteriales</taxon>
        <taxon>Clostridiaceae</taxon>
        <taxon>Clostridium</taxon>
    </lineage>
</organism>
<dbReference type="Proteomes" id="UP000077407">
    <property type="component" value="Unassembled WGS sequence"/>
</dbReference>
<dbReference type="AlphaFoldDB" id="A0A162L0E8"/>
<gene>
    <name evidence="1" type="ORF">WY13_02140</name>
</gene>
<sequence>MKSSITSFTLFILMMLSILFSIQYLNMICNKLESSNIKIEKSIRSNSWDEARKNYENFMIQWEKYSPKVSIFSNHNEIDNINGELWKLAQHITYRNGEESLASINVIKNLLHHILKMEQLNIQNLF</sequence>
<evidence type="ECO:0000313" key="1">
    <source>
        <dbReference type="EMBL" id="OAA86746.1"/>
    </source>
</evidence>
<proteinExistence type="predicted"/>
<protein>
    <recommendedName>
        <fullName evidence="3">DUF4363 domain-containing protein</fullName>
    </recommendedName>
</protein>
<name>A0A162L0E8_9CLOT</name>
<accession>A0A162L0E8</accession>
<dbReference type="PATRIC" id="fig|1538.10.peg.1737"/>
<dbReference type="Pfam" id="PF14276">
    <property type="entry name" value="DUF4363"/>
    <property type="match status" value="1"/>
</dbReference>
<comment type="caution">
    <text evidence="1">The sequence shown here is derived from an EMBL/GenBank/DDBJ whole genome shotgun (WGS) entry which is preliminary data.</text>
</comment>
<reference evidence="1 2" key="1">
    <citation type="journal article" date="2015" name="Biotechnol. Bioeng.">
        <title>Genome sequence and phenotypic characterization of Caulobacter segnis.</title>
        <authorList>
            <person name="Patel S."/>
            <person name="Fletcher B."/>
            <person name="Scott D.C."/>
            <person name="Ely B."/>
        </authorList>
    </citation>
    <scope>NUCLEOTIDE SEQUENCE [LARGE SCALE GENOMIC DNA]</scope>
    <source>
        <strain evidence="1 2">ERI-2</strain>
    </source>
</reference>
<evidence type="ECO:0008006" key="3">
    <source>
        <dbReference type="Google" id="ProtNLM"/>
    </source>
</evidence>
<dbReference type="InterPro" id="IPR025373">
    <property type="entry name" value="DUF4363"/>
</dbReference>
<evidence type="ECO:0000313" key="2">
    <source>
        <dbReference type="Proteomes" id="UP000077407"/>
    </source>
</evidence>
<dbReference type="OrthoDB" id="3034917at2"/>